<gene>
    <name evidence="4" type="ORF">OOZ53_09635</name>
</gene>
<protein>
    <submittedName>
        <fullName evidence="4">DUF108 domain-containing protein</fullName>
    </submittedName>
</protein>
<dbReference type="Gene3D" id="3.30.360.10">
    <property type="entry name" value="Dihydrodipicolinate Reductase, domain 2"/>
    <property type="match status" value="1"/>
</dbReference>
<dbReference type="SUPFAM" id="SSF55347">
    <property type="entry name" value="Glyceraldehyde-3-phosphate dehydrogenase-like, C-terminal domain"/>
    <property type="match status" value="1"/>
</dbReference>
<dbReference type="InterPro" id="IPR005106">
    <property type="entry name" value="Asp/hSer_DH_NAD-bd"/>
</dbReference>
<dbReference type="Proteomes" id="UP001148313">
    <property type="component" value="Unassembled WGS sequence"/>
</dbReference>
<dbReference type="InterPro" id="IPR036291">
    <property type="entry name" value="NAD(P)-bd_dom_sf"/>
</dbReference>
<dbReference type="Gene3D" id="3.40.50.720">
    <property type="entry name" value="NAD(P)-binding Rossmann-like Domain"/>
    <property type="match status" value="1"/>
</dbReference>
<organism evidence="4 5">
    <name type="scientific">Hoeflea poritis</name>
    <dbReference type="NCBI Taxonomy" id="2993659"/>
    <lineage>
        <taxon>Bacteria</taxon>
        <taxon>Pseudomonadati</taxon>
        <taxon>Pseudomonadota</taxon>
        <taxon>Alphaproteobacteria</taxon>
        <taxon>Hyphomicrobiales</taxon>
        <taxon>Rhizobiaceae</taxon>
        <taxon>Hoeflea</taxon>
    </lineage>
</organism>
<reference evidence="4" key="1">
    <citation type="submission" date="2022-11" db="EMBL/GenBank/DDBJ databases">
        <title>Hoeflea poritis sp. nov., isolated from scleractinian coral Porites lutea.</title>
        <authorList>
            <person name="Zhang G."/>
            <person name="Wei Q."/>
            <person name="Cai L."/>
        </authorList>
    </citation>
    <scope>NUCLEOTIDE SEQUENCE</scope>
    <source>
        <strain evidence="4">E7-10</strain>
    </source>
</reference>
<evidence type="ECO:0000259" key="3">
    <source>
        <dbReference type="Pfam" id="PF03447"/>
    </source>
</evidence>
<evidence type="ECO:0000313" key="5">
    <source>
        <dbReference type="Proteomes" id="UP001148313"/>
    </source>
</evidence>
<feature type="domain" description="Aspartate/homoserine dehydrogenase NAD-binding" evidence="3">
    <location>
        <begin position="9"/>
        <end position="117"/>
    </location>
</feature>
<evidence type="ECO:0000259" key="2">
    <source>
        <dbReference type="Pfam" id="PF01958"/>
    </source>
</evidence>
<keyword evidence="5" id="KW-1185">Reference proteome</keyword>
<comment type="similarity">
    <text evidence="1">Belongs to the L-aspartate dehydrogenase family.</text>
</comment>
<comment type="caution">
    <text evidence="4">The sequence shown here is derived from an EMBL/GenBank/DDBJ whole genome shotgun (WGS) entry which is preliminary data.</text>
</comment>
<dbReference type="InterPro" id="IPR002811">
    <property type="entry name" value="Asp_DH"/>
</dbReference>
<dbReference type="EMBL" id="JAPJZH010000005">
    <property type="protein sequence ID" value="MDA4845609.1"/>
    <property type="molecule type" value="Genomic_DNA"/>
</dbReference>
<dbReference type="RefSeq" id="WP_271089269.1">
    <property type="nucleotide sequence ID" value="NZ_JAPJZH010000005.1"/>
</dbReference>
<evidence type="ECO:0000256" key="1">
    <source>
        <dbReference type="ARBA" id="ARBA00008331"/>
    </source>
</evidence>
<dbReference type="PANTHER" id="PTHR31873">
    <property type="entry name" value="L-ASPARTATE DEHYDROGENASE-RELATED"/>
    <property type="match status" value="1"/>
</dbReference>
<dbReference type="Pfam" id="PF01958">
    <property type="entry name" value="Asp_DH_C"/>
    <property type="match status" value="1"/>
</dbReference>
<dbReference type="PANTHER" id="PTHR31873:SF6">
    <property type="entry name" value="ASPARTATE DEHYDROGENASE DOMAIN-CONTAINING PROTEIN"/>
    <property type="match status" value="1"/>
</dbReference>
<feature type="domain" description="Aspartate dehydrogenase" evidence="2">
    <location>
        <begin position="164"/>
        <end position="218"/>
    </location>
</feature>
<name>A0ABT4VLQ9_9HYPH</name>
<dbReference type="SUPFAM" id="SSF51735">
    <property type="entry name" value="NAD(P)-binding Rossmann-fold domains"/>
    <property type="match status" value="1"/>
</dbReference>
<proteinExistence type="inferred from homology"/>
<dbReference type="Pfam" id="PF03447">
    <property type="entry name" value="NAD_binding_3"/>
    <property type="match status" value="1"/>
</dbReference>
<evidence type="ECO:0000313" key="4">
    <source>
        <dbReference type="EMBL" id="MDA4845609.1"/>
    </source>
</evidence>
<accession>A0ABT4VLQ9</accession>
<sequence>MAKRVGIIGCGFIGSALAERIIASEGAMELAFVHNRTAHRLSAFDPSLHLHDLAAFRSREPDLIVEASHPVVTADHGTAFLSHSDYMPLSTTALLDNGLRERLKAIAADSGTRLFLPSGALIGGNELVKRQTPWKHVKITFRKNPRNIDFEDTQPWRGKGGDPVTLADGPVREIAKQFPRNVNTMVTCALLSTGLDACQGVLIADPGLDCAVAELEAWDVDGGYVRTEKRQPAIGVSGTEMVDSAWYSLQRAVGLGAQPLTYV</sequence>